<comment type="similarity">
    <text evidence="8">Belongs to the MS5 protein family.</text>
</comment>
<reference evidence="14" key="1">
    <citation type="submission" date="2013-01" db="EMBL/GenBank/DDBJ databases">
        <title>Draft Genome Sequence of a Mulberry Tree, Morus notabilis C.K. Schneid.</title>
        <authorList>
            <person name="He N."/>
            <person name="Zhao S."/>
        </authorList>
    </citation>
    <scope>NUCLEOTIDE SEQUENCE</scope>
</reference>
<keyword evidence="5 9" id="KW-0802">TPR repeat</keyword>
<dbReference type="eggNOG" id="KOG0017">
    <property type="taxonomic scope" value="Eukaryota"/>
</dbReference>
<keyword evidence="14" id="KW-1185">Reference proteome</keyword>
<feature type="repeat" description="TPR" evidence="9">
    <location>
        <begin position="195"/>
        <end position="228"/>
    </location>
</feature>
<keyword evidence="13" id="KW-0675">Receptor</keyword>
<feature type="domain" description="Reverse transcriptase Ty1/copia-type" evidence="11">
    <location>
        <begin position="772"/>
        <end position="837"/>
    </location>
</feature>
<sequence length="881" mass="99453">MWNNNDHEITVFPPNCRGFLTPPPASSNSLKPSYSSVTSMTECKRRSPAKNGDRFHAVHKIPAGNSPYVRAKQVQLIEKNPGKAISLFWSAINAGDRVDSALKDMAIVMKQLDRSDEAIEAIKSFRHLCPLDSQESIDNVLVELYKRAGRNKEEIEMLENKLKCIEEGTAFGGRRIKTARSQGKKVHITIEQEKARILGNLAWAYLQQNNYITAEEYYRKSLLLESDKNKQCNLAICLMHMNRIPEAKSLLQAVRASSVKNVMDETYAKSLERAHEMLTKLETGSVGGCENSCKEMSTLLFSPTIPRWSQDARKQDTYQFENNGNFEANFTASDNDKSLRFMSLREGCSLKYTQQACPNKAGISTSRTEASSLKKTYFSPAPERFSVRTPFTQPRRCLWGFSDGEERRPEQWRKHVVGNSNKHPSNEEDWRRKNSSENSDKKKSTNDESNLSKDLTTTSPIALGKPMIESSKPTLDSSDCNRKKSWADMVEEEEEETCEYYYNRWNSEEVFSEESMKINGSPCLQTQMKAASKKRECVQRWNSGNEFNDENMNSNIVYESPYLQTQMKNVTRKLEFCNPRDENSTPGNSVWSRNPPARRSLYFGQNQKCGDSTAYSVKSKLRGCISGNEIKLMRRNSSATAHQALPCCEDRCGNVTIPYTFGIGDSCYLDKKFNITCDNSTGIPTPFLGTGNVQINDISLLNGELQVLQYVARDSYDPRGLRTNTSKTTAWLSLATTNFTISAGKNKFTAVGCDTHAVLINNYRGERRYSIVLYGLKQAPRAWFDHLKSALLHWGFTNAKFDTSLFVYKDSSVLLLLLVCVGDILITGNQPSLIAKLIAVVKLLDLKLEVKDEVVITVMEAVVILQAILSQYVRPLANKAI</sequence>
<keyword evidence="7" id="KW-0539">Nucleus</keyword>
<gene>
    <name evidence="13" type="ORF">L484_025985</name>
</gene>
<evidence type="ECO:0000256" key="8">
    <source>
        <dbReference type="ARBA" id="ARBA00025750"/>
    </source>
</evidence>
<dbReference type="SMART" id="SM00028">
    <property type="entry name" value="TPR"/>
    <property type="match status" value="1"/>
</dbReference>
<dbReference type="GO" id="GO:0005634">
    <property type="term" value="C:nucleus"/>
    <property type="evidence" value="ECO:0007669"/>
    <property type="project" value="UniProtKB-SubCell"/>
</dbReference>
<dbReference type="Pfam" id="PF07727">
    <property type="entry name" value="RVT_2"/>
    <property type="match status" value="1"/>
</dbReference>
<comment type="subcellular location">
    <subcellularLocation>
        <location evidence="2">Membrane</location>
        <topology evidence="2">Single-pass membrane protein</topology>
    </subcellularLocation>
    <subcellularLocation>
        <location evidence="1">Nucleus</location>
    </subcellularLocation>
</comment>
<dbReference type="AlphaFoldDB" id="W9RI78"/>
<dbReference type="InterPro" id="IPR011990">
    <property type="entry name" value="TPR-like_helical_dom_sf"/>
</dbReference>
<dbReference type="InterPro" id="IPR013103">
    <property type="entry name" value="RVT_2"/>
</dbReference>
<evidence type="ECO:0000256" key="4">
    <source>
        <dbReference type="ARBA" id="ARBA00022737"/>
    </source>
</evidence>
<dbReference type="Proteomes" id="UP000030645">
    <property type="component" value="Unassembled WGS sequence"/>
</dbReference>
<feature type="compositionally biased region" description="Basic and acidic residues" evidence="10">
    <location>
        <begin position="424"/>
        <end position="446"/>
    </location>
</feature>
<evidence type="ECO:0000256" key="9">
    <source>
        <dbReference type="PROSITE-ProRule" id="PRU00339"/>
    </source>
</evidence>
<feature type="domain" description="Wall-associated receptor kinase galacturonan-binding" evidence="12">
    <location>
        <begin position="648"/>
        <end position="707"/>
    </location>
</feature>
<evidence type="ECO:0000313" key="13">
    <source>
        <dbReference type="EMBL" id="EXB75205.1"/>
    </source>
</evidence>
<dbReference type="InterPro" id="IPR025287">
    <property type="entry name" value="WAK_GUB"/>
</dbReference>
<dbReference type="EMBL" id="KE344673">
    <property type="protein sequence ID" value="EXB75205.1"/>
    <property type="molecule type" value="Genomic_DNA"/>
</dbReference>
<evidence type="ECO:0000256" key="5">
    <source>
        <dbReference type="ARBA" id="ARBA00022803"/>
    </source>
</evidence>
<dbReference type="InterPro" id="IPR044961">
    <property type="entry name" value="MS5/SDI1"/>
</dbReference>
<dbReference type="PANTHER" id="PTHR36326">
    <property type="entry name" value="PROTEIN POLLENLESS 3-LIKE 2"/>
    <property type="match status" value="1"/>
</dbReference>
<evidence type="ECO:0000259" key="11">
    <source>
        <dbReference type="Pfam" id="PF07727"/>
    </source>
</evidence>
<evidence type="ECO:0000256" key="7">
    <source>
        <dbReference type="ARBA" id="ARBA00023242"/>
    </source>
</evidence>
<evidence type="ECO:0000313" key="14">
    <source>
        <dbReference type="Proteomes" id="UP000030645"/>
    </source>
</evidence>
<dbReference type="SUPFAM" id="SSF48452">
    <property type="entry name" value="TPR-like"/>
    <property type="match status" value="1"/>
</dbReference>
<evidence type="ECO:0000259" key="12">
    <source>
        <dbReference type="Pfam" id="PF13947"/>
    </source>
</evidence>
<proteinExistence type="inferred from homology"/>
<evidence type="ECO:0000256" key="3">
    <source>
        <dbReference type="ARBA" id="ARBA00022729"/>
    </source>
</evidence>
<evidence type="ECO:0000256" key="10">
    <source>
        <dbReference type="SAM" id="MobiDB-lite"/>
    </source>
</evidence>
<feature type="region of interest" description="Disordered" evidence="10">
    <location>
        <begin position="409"/>
        <end position="482"/>
    </location>
</feature>
<dbReference type="Pfam" id="PF13947">
    <property type="entry name" value="GUB_WAK_bind"/>
    <property type="match status" value="1"/>
</dbReference>
<dbReference type="PANTHER" id="PTHR36326:SF4">
    <property type="entry name" value="PROTEIN POLLENLESS 3-LIKE 1"/>
    <property type="match status" value="1"/>
</dbReference>
<protein>
    <submittedName>
        <fullName evidence="13">Wall-associated receptor kinase 2</fullName>
    </submittedName>
</protein>
<evidence type="ECO:0000256" key="6">
    <source>
        <dbReference type="ARBA" id="ARBA00023054"/>
    </source>
</evidence>
<dbReference type="STRING" id="981085.W9RI78"/>
<organism evidence="13 14">
    <name type="scientific">Morus notabilis</name>
    <dbReference type="NCBI Taxonomy" id="981085"/>
    <lineage>
        <taxon>Eukaryota</taxon>
        <taxon>Viridiplantae</taxon>
        <taxon>Streptophyta</taxon>
        <taxon>Embryophyta</taxon>
        <taxon>Tracheophyta</taxon>
        <taxon>Spermatophyta</taxon>
        <taxon>Magnoliopsida</taxon>
        <taxon>eudicotyledons</taxon>
        <taxon>Gunneridae</taxon>
        <taxon>Pentapetalae</taxon>
        <taxon>rosids</taxon>
        <taxon>fabids</taxon>
        <taxon>Rosales</taxon>
        <taxon>Moraceae</taxon>
        <taxon>Moreae</taxon>
        <taxon>Morus</taxon>
    </lineage>
</organism>
<dbReference type="InterPro" id="IPR019734">
    <property type="entry name" value="TPR_rpt"/>
</dbReference>
<feature type="compositionally biased region" description="Polar residues" evidence="10">
    <location>
        <begin position="447"/>
        <end position="460"/>
    </location>
</feature>
<keyword evidence="13" id="KW-0418">Kinase</keyword>
<dbReference type="GO" id="GO:0030247">
    <property type="term" value="F:polysaccharide binding"/>
    <property type="evidence" value="ECO:0007669"/>
    <property type="project" value="InterPro"/>
</dbReference>
<keyword evidence="3" id="KW-0732">Signal</keyword>
<name>W9RI78_9ROSA</name>
<evidence type="ECO:0000256" key="2">
    <source>
        <dbReference type="ARBA" id="ARBA00004167"/>
    </source>
</evidence>
<evidence type="ECO:0000256" key="1">
    <source>
        <dbReference type="ARBA" id="ARBA00004123"/>
    </source>
</evidence>
<keyword evidence="4" id="KW-0677">Repeat</keyword>
<dbReference type="PROSITE" id="PS50005">
    <property type="entry name" value="TPR"/>
    <property type="match status" value="1"/>
</dbReference>
<accession>W9RI78</accession>
<dbReference type="GO" id="GO:0016020">
    <property type="term" value="C:membrane"/>
    <property type="evidence" value="ECO:0007669"/>
    <property type="project" value="UniProtKB-SubCell"/>
</dbReference>
<keyword evidence="13" id="KW-0808">Transferase</keyword>
<dbReference type="Gene3D" id="1.25.40.10">
    <property type="entry name" value="Tetratricopeptide repeat domain"/>
    <property type="match status" value="1"/>
</dbReference>
<dbReference type="GO" id="GO:0016301">
    <property type="term" value="F:kinase activity"/>
    <property type="evidence" value="ECO:0007669"/>
    <property type="project" value="UniProtKB-KW"/>
</dbReference>
<keyword evidence="6" id="KW-0175">Coiled coil</keyword>